<dbReference type="OrthoDB" id="9889181at2"/>
<protein>
    <recommendedName>
        <fullName evidence="4">PH domain-containing protein</fullName>
    </recommendedName>
</protein>
<evidence type="ECO:0000313" key="2">
    <source>
        <dbReference type="EMBL" id="RUL87153.1"/>
    </source>
</evidence>
<dbReference type="EMBL" id="RYZH01000025">
    <property type="protein sequence ID" value="RUL87153.1"/>
    <property type="molecule type" value="Genomic_DNA"/>
</dbReference>
<keyword evidence="3" id="KW-1185">Reference proteome</keyword>
<dbReference type="RefSeq" id="WP_126726059.1">
    <property type="nucleotide sequence ID" value="NZ_RYZH01000025.1"/>
</dbReference>
<dbReference type="AlphaFoldDB" id="A0A432MIG8"/>
<sequence>MSDPSPEPITLDPRRRIPVSLAMLGGMGIALGAWLAWRGSTASGIALAAPSAVTLLGALAWLIPSRSYLHLTDRGFIYSTAFNPRRVDWADVSRFGVVPAEGADRVAWDFAEHDPAEVDGRRRSKASTGFEAVLPPCCGMSAGPLAELLERRRRLGSRCSGGAGMSDG</sequence>
<dbReference type="Proteomes" id="UP000280296">
    <property type="component" value="Unassembled WGS sequence"/>
</dbReference>
<name>A0A432MIG8_9BACT</name>
<keyword evidence="1" id="KW-1133">Transmembrane helix</keyword>
<organism evidence="2 3">
    <name type="scientific">Tautonia sociabilis</name>
    <dbReference type="NCBI Taxonomy" id="2080755"/>
    <lineage>
        <taxon>Bacteria</taxon>
        <taxon>Pseudomonadati</taxon>
        <taxon>Planctomycetota</taxon>
        <taxon>Planctomycetia</taxon>
        <taxon>Isosphaerales</taxon>
        <taxon>Isosphaeraceae</taxon>
        <taxon>Tautonia</taxon>
    </lineage>
</organism>
<reference evidence="2 3" key="2">
    <citation type="submission" date="2019-01" db="EMBL/GenBank/DDBJ databases">
        <title>Tautonia sociabilis, a novel thermotolerant planctomycete of Isosphaeraceae family, isolated from a 4000 m deep subterranean habitat.</title>
        <authorList>
            <person name="Kovaleva O.L."/>
            <person name="Elcheninov A.G."/>
            <person name="Van Heerden E."/>
            <person name="Toshchakov S.V."/>
            <person name="Novikov A."/>
            <person name="Bonch-Osmolovskaya E.A."/>
            <person name="Kublanov I.V."/>
        </authorList>
    </citation>
    <scope>NUCLEOTIDE SEQUENCE [LARGE SCALE GENOMIC DNA]</scope>
    <source>
        <strain evidence="2 3">GM2012</strain>
    </source>
</reference>
<reference evidence="2 3" key="1">
    <citation type="submission" date="2018-12" db="EMBL/GenBank/DDBJ databases">
        <authorList>
            <person name="Toschakov S.V."/>
        </authorList>
    </citation>
    <scope>NUCLEOTIDE SEQUENCE [LARGE SCALE GENOMIC DNA]</scope>
    <source>
        <strain evidence="2 3">GM2012</strain>
    </source>
</reference>
<evidence type="ECO:0000313" key="3">
    <source>
        <dbReference type="Proteomes" id="UP000280296"/>
    </source>
</evidence>
<gene>
    <name evidence="2" type="ORF">TsocGM_13825</name>
</gene>
<evidence type="ECO:0000256" key="1">
    <source>
        <dbReference type="SAM" id="Phobius"/>
    </source>
</evidence>
<feature type="transmembrane region" description="Helical" evidence="1">
    <location>
        <begin position="21"/>
        <end position="37"/>
    </location>
</feature>
<comment type="caution">
    <text evidence="2">The sequence shown here is derived from an EMBL/GenBank/DDBJ whole genome shotgun (WGS) entry which is preliminary data.</text>
</comment>
<feature type="transmembrane region" description="Helical" evidence="1">
    <location>
        <begin position="43"/>
        <end position="64"/>
    </location>
</feature>
<proteinExistence type="predicted"/>
<accession>A0A432MIG8</accession>
<keyword evidence="1" id="KW-0472">Membrane</keyword>
<evidence type="ECO:0008006" key="4">
    <source>
        <dbReference type="Google" id="ProtNLM"/>
    </source>
</evidence>
<keyword evidence="1" id="KW-0812">Transmembrane</keyword>